<dbReference type="AlphaFoldDB" id="A0A5E4NK41"/>
<dbReference type="Proteomes" id="UP000325440">
    <property type="component" value="Unassembled WGS sequence"/>
</dbReference>
<evidence type="ECO:0000256" key="1">
    <source>
        <dbReference type="SAM" id="Phobius"/>
    </source>
</evidence>
<keyword evidence="1" id="KW-0812">Transmembrane</keyword>
<keyword evidence="1" id="KW-0472">Membrane</keyword>
<proteinExistence type="predicted"/>
<gene>
    <name evidence="2" type="ORF">CINCED_3A012193</name>
</gene>
<feature type="transmembrane region" description="Helical" evidence="1">
    <location>
        <begin position="101"/>
        <end position="122"/>
    </location>
</feature>
<dbReference type="OrthoDB" id="6608646at2759"/>
<protein>
    <submittedName>
        <fullName evidence="2">Uncharacterized protein</fullName>
    </submittedName>
</protein>
<dbReference type="EMBL" id="CABPRJ010002375">
    <property type="protein sequence ID" value="VVC44065.1"/>
    <property type="molecule type" value="Genomic_DNA"/>
</dbReference>
<organism evidence="2 3">
    <name type="scientific">Cinara cedri</name>
    <dbReference type="NCBI Taxonomy" id="506608"/>
    <lineage>
        <taxon>Eukaryota</taxon>
        <taxon>Metazoa</taxon>
        <taxon>Ecdysozoa</taxon>
        <taxon>Arthropoda</taxon>
        <taxon>Hexapoda</taxon>
        <taxon>Insecta</taxon>
        <taxon>Pterygota</taxon>
        <taxon>Neoptera</taxon>
        <taxon>Paraneoptera</taxon>
        <taxon>Hemiptera</taxon>
        <taxon>Sternorrhyncha</taxon>
        <taxon>Aphidomorpha</taxon>
        <taxon>Aphidoidea</taxon>
        <taxon>Aphididae</taxon>
        <taxon>Lachninae</taxon>
        <taxon>Cinara</taxon>
    </lineage>
</organism>
<accession>A0A5E4NK41</accession>
<sequence>MNILNYCLRSRIASSTFPTIKRSYKVLCKGSLIHNNQIQLPANHQSCVQLVSYRSFMKKMGLKPIYDVYNKKAAKDNISPTEYELIYNGTGEMYVRSLSGILIVAVTIIPTSLIFGYIYTLLNEGNTNFKTYLEVLVLPHTSMELAILFPILVFMKIMSYSFISKYVLRVYRHNMKEQHVGVFINPILPWKNIRCNFKTAIKLPDGKLHIVPWYKEYHQLSGYKSIILRERFRRPVDYDRMLGLVEPTDKE</sequence>
<name>A0A5E4NK41_9HEMI</name>
<feature type="transmembrane region" description="Helical" evidence="1">
    <location>
        <begin position="142"/>
        <end position="163"/>
    </location>
</feature>
<reference evidence="2 3" key="1">
    <citation type="submission" date="2019-08" db="EMBL/GenBank/DDBJ databases">
        <authorList>
            <person name="Alioto T."/>
            <person name="Alioto T."/>
            <person name="Gomez Garrido J."/>
        </authorList>
    </citation>
    <scope>NUCLEOTIDE SEQUENCE [LARGE SCALE GENOMIC DNA]</scope>
</reference>
<keyword evidence="3" id="KW-1185">Reference proteome</keyword>
<keyword evidence="1" id="KW-1133">Transmembrane helix</keyword>
<evidence type="ECO:0000313" key="3">
    <source>
        <dbReference type="Proteomes" id="UP000325440"/>
    </source>
</evidence>
<evidence type="ECO:0000313" key="2">
    <source>
        <dbReference type="EMBL" id="VVC44065.1"/>
    </source>
</evidence>